<evidence type="ECO:0000256" key="5">
    <source>
        <dbReference type="ARBA" id="ARBA00022448"/>
    </source>
</evidence>
<evidence type="ECO:0000259" key="11">
    <source>
        <dbReference type="PROSITE" id="PS50850"/>
    </source>
</evidence>
<dbReference type="CDD" id="cd02181">
    <property type="entry name" value="GH16_fungal_Lam16A_glucanase"/>
    <property type="match status" value="1"/>
</dbReference>
<feature type="transmembrane region" description="Helical" evidence="10">
    <location>
        <begin position="913"/>
        <end position="935"/>
    </location>
</feature>
<dbReference type="InterPro" id="IPR020846">
    <property type="entry name" value="MFS_dom"/>
</dbReference>
<dbReference type="InterPro" id="IPR023393">
    <property type="entry name" value="START-like_dom_sf"/>
</dbReference>
<dbReference type="OrthoDB" id="6133115at2759"/>
<evidence type="ECO:0000256" key="10">
    <source>
        <dbReference type="SAM" id="Phobius"/>
    </source>
</evidence>
<evidence type="ECO:0000256" key="3">
    <source>
        <dbReference type="ARBA" id="ARBA00010992"/>
    </source>
</evidence>
<feature type="domain" description="Major facilitator superfamily (MFS) profile" evidence="11">
    <location>
        <begin position="593"/>
        <end position="1032"/>
    </location>
</feature>
<feature type="transmembrane region" description="Helical" evidence="10">
    <location>
        <begin position="1008"/>
        <end position="1028"/>
    </location>
</feature>
<feature type="transmembrane region" description="Helical" evidence="10">
    <location>
        <begin position="752"/>
        <end position="772"/>
    </location>
</feature>
<feature type="transmembrane region" description="Helical" evidence="10">
    <location>
        <begin position="847"/>
        <end position="865"/>
    </location>
</feature>
<evidence type="ECO:0000256" key="2">
    <source>
        <dbReference type="ARBA" id="ARBA00006885"/>
    </source>
</evidence>
<dbReference type="PROSITE" id="PS50850">
    <property type="entry name" value="MFS"/>
    <property type="match status" value="1"/>
</dbReference>
<evidence type="ECO:0000256" key="6">
    <source>
        <dbReference type="ARBA" id="ARBA00022692"/>
    </source>
</evidence>
<keyword evidence="7 10" id="KW-1133">Transmembrane helix</keyword>
<dbReference type="Pfam" id="PF26113">
    <property type="entry name" value="GH16_XgeA"/>
    <property type="match status" value="1"/>
</dbReference>
<dbReference type="SUPFAM" id="SSF49899">
    <property type="entry name" value="Concanavalin A-like lectins/glucanases"/>
    <property type="match status" value="1"/>
</dbReference>
<dbReference type="InterPro" id="IPR013320">
    <property type="entry name" value="ConA-like_dom_sf"/>
</dbReference>
<dbReference type="SUPFAM" id="SSF55961">
    <property type="entry name" value="Bet v1-like"/>
    <property type="match status" value="1"/>
</dbReference>
<dbReference type="PANTHER" id="PTHR48022:SF28">
    <property type="entry name" value="MAJOR FACILITATOR SUPERFAMILY (MFS) PROFILE DOMAIN-CONTAINING PROTEIN-RELATED"/>
    <property type="match status" value="1"/>
</dbReference>
<feature type="transmembrane region" description="Helical" evidence="10">
    <location>
        <begin position="665"/>
        <end position="690"/>
    </location>
</feature>
<dbReference type="Gene3D" id="1.20.1250.20">
    <property type="entry name" value="MFS general substrate transporter like domains"/>
    <property type="match status" value="1"/>
</dbReference>
<protein>
    <recommendedName>
        <fullName evidence="11">Major facilitator superfamily (MFS) profile domain-containing protein</fullName>
    </recommendedName>
</protein>
<comment type="similarity">
    <text evidence="2">Belongs to the COQ10 family.</text>
</comment>
<dbReference type="GO" id="GO:0016020">
    <property type="term" value="C:membrane"/>
    <property type="evidence" value="ECO:0007669"/>
    <property type="project" value="UniProtKB-SubCell"/>
</dbReference>
<keyword evidence="13" id="KW-1185">Reference proteome</keyword>
<dbReference type="PANTHER" id="PTHR48022">
    <property type="entry name" value="PLASTIDIC GLUCOSE TRANSPORTER 4"/>
    <property type="match status" value="1"/>
</dbReference>
<evidence type="ECO:0000256" key="9">
    <source>
        <dbReference type="ARBA" id="ARBA00024947"/>
    </source>
</evidence>
<evidence type="ECO:0000313" key="12">
    <source>
        <dbReference type="EMBL" id="TKA73540.1"/>
    </source>
</evidence>
<accession>A0A4U0XA77</accession>
<feature type="transmembrane region" description="Helical" evidence="10">
    <location>
        <begin position="339"/>
        <end position="357"/>
    </location>
</feature>
<dbReference type="InterPro" id="IPR036259">
    <property type="entry name" value="MFS_trans_sf"/>
</dbReference>
<dbReference type="Gene3D" id="2.60.120.200">
    <property type="match status" value="1"/>
</dbReference>
<keyword evidence="8 10" id="KW-0472">Membrane</keyword>
<feature type="transmembrane region" description="Helical" evidence="10">
    <location>
        <begin position="982"/>
        <end position="1002"/>
    </location>
</feature>
<dbReference type="STRING" id="331657.A0A4U0XA77"/>
<name>A0A4U0XA77_9PEZI</name>
<keyword evidence="6 10" id="KW-0812">Transmembrane</keyword>
<dbReference type="EMBL" id="NAJN01000425">
    <property type="protein sequence ID" value="TKA73540.1"/>
    <property type="molecule type" value="Genomic_DNA"/>
</dbReference>
<dbReference type="InterPro" id="IPR005829">
    <property type="entry name" value="Sugar_transporter_CS"/>
</dbReference>
<dbReference type="InterPro" id="IPR005828">
    <property type="entry name" value="MFS_sugar_transport-like"/>
</dbReference>
<dbReference type="PRINTS" id="PR00171">
    <property type="entry name" value="SUGRTRNSPORT"/>
</dbReference>
<dbReference type="GO" id="GO:0045333">
    <property type="term" value="P:cellular respiration"/>
    <property type="evidence" value="ECO:0007669"/>
    <property type="project" value="InterPro"/>
</dbReference>
<dbReference type="GO" id="GO:0048039">
    <property type="term" value="F:ubiquinone binding"/>
    <property type="evidence" value="ECO:0007669"/>
    <property type="project" value="InterPro"/>
</dbReference>
<evidence type="ECO:0000313" key="13">
    <source>
        <dbReference type="Proteomes" id="UP000308768"/>
    </source>
</evidence>
<dbReference type="SUPFAM" id="SSF103473">
    <property type="entry name" value="MFS general substrate transporter"/>
    <property type="match status" value="1"/>
</dbReference>
<evidence type="ECO:0000256" key="8">
    <source>
        <dbReference type="ARBA" id="ARBA00023136"/>
    </source>
</evidence>
<dbReference type="InterPro" id="IPR005031">
    <property type="entry name" value="COQ10_START"/>
</dbReference>
<feature type="transmembrane region" description="Helical" evidence="10">
    <location>
        <begin position="941"/>
        <end position="962"/>
    </location>
</feature>
<keyword evidence="5" id="KW-0813">Transport</keyword>
<dbReference type="InterPro" id="IPR050360">
    <property type="entry name" value="MFS_Sugar_Transporters"/>
</dbReference>
<dbReference type="CDD" id="cd07813">
    <property type="entry name" value="COQ10p_like"/>
    <property type="match status" value="1"/>
</dbReference>
<organism evidence="12 13">
    <name type="scientific">Cryomyces minteri</name>
    <dbReference type="NCBI Taxonomy" id="331657"/>
    <lineage>
        <taxon>Eukaryota</taxon>
        <taxon>Fungi</taxon>
        <taxon>Dikarya</taxon>
        <taxon>Ascomycota</taxon>
        <taxon>Pezizomycotina</taxon>
        <taxon>Dothideomycetes</taxon>
        <taxon>Dothideomycetes incertae sedis</taxon>
        <taxon>Cryomyces</taxon>
    </lineage>
</organism>
<comment type="similarity">
    <text evidence="3">Belongs to the major facilitator superfamily. Sugar transporter (TC 2.A.1.1) family.</text>
</comment>
<gene>
    <name evidence="12" type="ORF">B0A49_07712</name>
</gene>
<evidence type="ECO:0000256" key="1">
    <source>
        <dbReference type="ARBA" id="ARBA00004141"/>
    </source>
</evidence>
<dbReference type="Pfam" id="PF03364">
    <property type="entry name" value="Polyketide_cyc"/>
    <property type="match status" value="1"/>
</dbReference>
<comment type="subcellular location">
    <subcellularLocation>
        <location evidence="1">Membrane</location>
        <topology evidence="1">Multi-pass membrane protein</topology>
    </subcellularLocation>
</comment>
<comment type="subunit">
    <text evidence="4">Interacts with coenzyme Q.</text>
</comment>
<dbReference type="Proteomes" id="UP000308768">
    <property type="component" value="Unassembled WGS sequence"/>
</dbReference>
<dbReference type="PROSITE" id="PS00217">
    <property type="entry name" value="SUGAR_TRANSPORT_2"/>
    <property type="match status" value="1"/>
</dbReference>
<feature type="transmembrane region" description="Helical" evidence="10">
    <location>
        <begin position="722"/>
        <end position="740"/>
    </location>
</feature>
<dbReference type="InterPro" id="IPR003663">
    <property type="entry name" value="Sugar/inositol_transpt"/>
</dbReference>
<proteinExistence type="inferred from homology"/>
<comment type="caution">
    <text evidence="12">The sequence shown here is derived from an EMBL/GenBank/DDBJ whole genome shotgun (WGS) entry which is preliminary data.</text>
</comment>
<feature type="transmembrane region" description="Helical" evidence="10">
    <location>
        <begin position="632"/>
        <end position="653"/>
    </location>
</feature>
<dbReference type="NCBIfam" id="TIGR00879">
    <property type="entry name" value="SP"/>
    <property type="match status" value="1"/>
</dbReference>
<evidence type="ECO:0000256" key="7">
    <source>
        <dbReference type="ARBA" id="ARBA00022989"/>
    </source>
</evidence>
<evidence type="ECO:0000256" key="4">
    <source>
        <dbReference type="ARBA" id="ARBA00011814"/>
    </source>
</evidence>
<dbReference type="Pfam" id="PF00083">
    <property type="entry name" value="Sugar_tr"/>
    <property type="match status" value="1"/>
</dbReference>
<dbReference type="Gene3D" id="3.30.530.20">
    <property type="match status" value="1"/>
</dbReference>
<dbReference type="InterPro" id="IPR044996">
    <property type="entry name" value="COQ10-like"/>
</dbReference>
<comment type="function">
    <text evidence="9">Required for the function of coenzyme Q in the respiratory chain. May serve as a chaperone or may be involved in the transport of Q6 from its site of synthesis to the catalytic sites of the respiratory complexes.</text>
</comment>
<dbReference type="GO" id="GO:0005351">
    <property type="term" value="F:carbohydrate:proton symporter activity"/>
    <property type="evidence" value="ECO:0007669"/>
    <property type="project" value="TreeGrafter"/>
</dbReference>
<sequence length="1309" mass="144638">MNTLYQCSHVFALLPRRTTTSLSSRALAFHLRPQPQQRQQCRPFITNPFTPSVQSLSATRTLPYPAKAIYSIIADVSQYSAFLPYCQDSSITRYSSPDADGKKWPSEAKLVVGWNNISETFYSRIYCVPGSIVEAVGGATKTTVKEEEIAHHESGRTTEVEDKTTDESILTHLMTRWTVKPFPYKPPPPSNNVPSDLPAREQTEVSLAIEFQFANPLYGSMSKAVAPKVAGMMIEAFEQRVKSVLDGPGYGALGAQKAKSPTCRHCVQSKARPAVLSDVPFATAPYLAPLQINLQQHHKSKHGCFDADEASSFLSAVSTAFEAEAEPSMAAKLNCRTRFVVVAALLLPLFVGLFFLARHFQDLSNQYEAPAYVWDYVKDLSSSRPDRQPLLGVGKPEDRVIVLARLERENVDWVEELLPRWQHAVYTVDPPTNISTNTLVTPVNKGHESMAYLTYIIDNFHSLPTTIAFLHSHHSGFFNAWHTDAPMHDNVYAMKHLQLDFVQRSGYVNLRCKWNPGCKKAHRRNTHITPEVWQEVFDGTSTPPVMSNGTSETDPDVAEKAVHVPAEVATACCAQFAVSREQVLKRPLEDYVKFRLWIVDTKLDDAKSGRVMEYLWHIIFGMDAVSCPDEEVCYCLIVSIYDIGCAIGCLGSFTFGEHVGRKKMIIAGASTMIIGTVILASATTLAQLLVGRIVTGIGNGFNSSNIPVYQSELCDASIRGRLVSLQGTITIVGLCIAYWMDYGLSFVSGPVQWRLPIAFQGLFAIGLLFQILPLPDSPRWLIEAEQKDKASEVLARLVLGDKADVTHPDVVHQRRQIETSLAIESAGGPFRYKELLQGGEVQNFRRIVLCCAVNLMQQFTGANMINYYAPIVYQNAMGLSRNMSLILGGCTSMTYLAASFIPLWTVDRYGRRALLMFSAAGMCFCFSMTSILLSVGSLGAAYGATAMVFLFQVFLGVGWLPIPWLYPAEVTTTRIRSRGQSIGVFLNWMCVFTVVQITPIAIGNIGWHTFIIFAIFCALWVPIVYAFFPETNQLELEDLDHIFTSGDKITRGVWGAKGGYTVRRHAHERDIGGDVGGDKAHDKKAGHGVLDLEHMPYGCGTCPTGQTSESPYSLVRKTRLPTSASGEIDIIKGVHDQTTNLMTLHTSDNCSITNDNMFTGSISTTNCFVNAPGQSNNAGCSIHTTNTQTYGAGFDAINGGVYATEWTSDAISIWFFPRNVIPRDIRNGHPNPQSWGEPISQFQGACDLDSHIKDQQIVFDNTFCGDWAGNVWTSDATCGPKAATCNDFVANNPDAFTDAYWTINSLRVY</sequence>
<feature type="transmembrane region" description="Helical" evidence="10">
    <location>
        <begin position="885"/>
        <end position="906"/>
    </location>
</feature>
<reference evidence="12 13" key="1">
    <citation type="submission" date="2017-03" db="EMBL/GenBank/DDBJ databases">
        <title>Genomes of endolithic fungi from Antarctica.</title>
        <authorList>
            <person name="Coleine C."/>
            <person name="Masonjones S."/>
            <person name="Stajich J.E."/>
        </authorList>
    </citation>
    <scope>NUCLEOTIDE SEQUENCE [LARGE SCALE GENOMIC DNA]</scope>
    <source>
        <strain evidence="12 13">CCFEE 5187</strain>
    </source>
</reference>